<dbReference type="RefSeq" id="WP_057281059.1">
    <property type="nucleotide sequence ID" value="NZ_CAXSNS010000017.1"/>
</dbReference>
<accession>A0A174M4H5</accession>
<evidence type="ECO:0000313" key="17">
    <source>
        <dbReference type="Proteomes" id="UP000284640"/>
    </source>
</evidence>
<dbReference type="EMBL" id="QSKL01000001">
    <property type="protein sequence ID" value="RHE61884.1"/>
    <property type="molecule type" value="Genomic_DNA"/>
</dbReference>
<dbReference type="AlphaFoldDB" id="A0A174M4H5"/>
<keyword evidence="5 6" id="KW-0472">Membrane</keyword>
<dbReference type="InterPro" id="IPR003838">
    <property type="entry name" value="ABC3_permease_C"/>
</dbReference>
<feature type="transmembrane region" description="Helical" evidence="6">
    <location>
        <begin position="403"/>
        <end position="427"/>
    </location>
</feature>
<evidence type="ECO:0000256" key="6">
    <source>
        <dbReference type="SAM" id="Phobius"/>
    </source>
</evidence>
<dbReference type="Pfam" id="PF02687">
    <property type="entry name" value="FtsX"/>
    <property type="match status" value="2"/>
</dbReference>
<evidence type="ECO:0000313" key="12">
    <source>
        <dbReference type="EMBL" id="RHE61884.1"/>
    </source>
</evidence>
<evidence type="ECO:0000313" key="10">
    <source>
        <dbReference type="EMBL" id="RGI80243.1"/>
    </source>
</evidence>
<evidence type="ECO:0000256" key="1">
    <source>
        <dbReference type="ARBA" id="ARBA00004651"/>
    </source>
</evidence>
<keyword evidence="3 6" id="KW-0812">Transmembrane</keyword>
<dbReference type="EMBL" id="QRJL01000010">
    <property type="protein sequence ID" value="RHH28794.1"/>
    <property type="molecule type" value="Genomic_DNA"/>
</dbReference>
<evidence type="ECO:0000259" key="8">
    <source>
        <dbReference type="Pfam" id="PF12704"/>
    </source>
</evidence>
<feature type="transmembrane region" description="Helical" evidence="6">
    <location>
        <begin position="317"/>
        <end position="340"/>
    </location>
</feature>
<keyword evidence="2" id="KW-1003">Cell membrane</keyword>
<dbReference type="Proteomes" id="UP000283766">
    <property type="component" value="Unassembled WGS sequence"/>
</dbReference>
<feature type="domain" description="ABC3 transporter permease C-terminal" evidence="7">
    <location>
        <begin position="674"/>
        <end position="788"/>
    </location>
</feature>
<evidence type="ECO:0000313" key="13">
    <source>
        <dbReference type="EMBL" id="RHH28794.1"/>
    </source>
</evidence>
<dbReference type="Pfam" id="PF12704">
    <property type="entry name" value="MacB_PCD"/>
    <property type="match status" value="1"/>
</dbReference>
<dbReference type="EMBL" id="QRZC01000037">
    <property type="protein sequence ID" value="RGV37272.1"/>
    <property type="molecule type" value="Genomic_DNA"/>
</dbReference>
<evidence type="ECO:0000256" key="2">
    <source>
        <dbReference type="ARBA" id="ARBA00022475"/>
    </source>
</evidence>
<evidence type="ECO:0000256" key="5">
    <source>
        <dbReference type="ARBA" id="ARBA00023136"/>
    </source>
</evidence>
<feature type="transmembrane region" description="Helical" evidence="6">
    <location>
        <begin position="360"/>
        <end position="382"/>
    </location>
</feature>
<dbReference type="Proteomes" id="UP000285343">
    <property type="component" value="Unassembled WGS sequence"/>
</dbReference>
<feature type="transmembrane region" description="Helical" evidence="6">
    <location>
        <begin position="20"/>
        <end position="39"/>
    </location>
</feature>
<dbReference type="EMBL" id="CZBF01000001">
    <property type="protein sequence ID" value="CUP28679.1"/>
    <property type="molecule type" value="Genomic_DNA"/>
</dbReference>
<dbReference type="Proteomes" id="UP000095788">
    <property type="component" value="Unassembled WGS sequence"/>
</dbReference>
<reference evidence="9 14" key="1">
    <citation type="submission" date="2015-09" db="EMBL/GenBank/DDBJ databases">
        <authorList>
            <consortium name="Pathogen Informatics"/>
        </authorList>
    </citation>
    <scope>NUCLEOTIDE SEQUENCE [LARGE SCALE GENOMIC DNA]</scope>
    <source>
        <strain evidence="9 14">2789STDY5834942</strain>
    </source>
</reference>
<reference evidence="15 16" key="2">
    <citation type="submission" date="2018-08" db="EMBL/GenBank/DDBJ databases">
        <title>A genome reference for cultivated species of the human gut microbiota.</title>
        <authorList>
            <person name="Zou Y."/>
            <person name="Xue W."/>
            <person name="Luo G."/>
        </authorList>
    </citation>
    <scope>NUCLEOTIDE SEQUENCE [LARGE SCALE GENOMIC DNA]</scope>
    <source>
        <strain evidence="11 18">AF14-42</strain>
        <strain evidence="13 16">AM18-14LB</strain>
        <strain evidence="12 17">AM27-46</strain>
        <strain evidence="10 15">TM10-17</strain>
    </source>
</reference>
<dbReference type="GO" id="GO:0022857">
    <property type="term" value="F:transmembrane transporter activity"/>
    <property type="evidence" value="ECO:0007669"/>
    <property type="project" value="TreeGrafter"/>
</dbReference>
<protein>
    <submittedName>
        <fullName evidence="9">ABC transporter permease</fullName>
    </submittedName>
</protein>
<evidence type="ECO:0000313" key="11">
    <source>
        <dbReference type="EMBL" id="RGV37272.1"/>
    </source>
</evidence>
<feature type="transmembrane region" description="Helical" evidence="6">
    <location>
        <begin position="724"/>
        <end position="743"/>
    </location>
</feature>
<evidence type="ECO:0000313" key="18">
    <source>
        <dbReference type="Proteomes" id="UP000285343"/>
    </source>
</evidence>
<feature type="domain" description="MacB-like periplasmic core" evidence="8">
    <location>
        <begin position="18"/>
        <end position="194"/>
    </location>
</feature>
<dbReference type="PANTHER" id="PTHR30572:SF18">
    <property type="entry name" value="ABC-TYPE MACROLIDE FAMILY EXPORT SYSTEM PERMEASE COMPONENT 2"/>
    <property type="match status" value="1"/>
</dbReference>
<organism evidence="9 14">
    <name type="scientific">Bacteroides uniformis</name>
    <dbReference type="NCBI Taxonomy" id="820"/>
    <lineage>
        <taxon>Bacteria</taxon>
        <taxon>Pseudomonadati</taxon>
        <taxon>Bacteroidota</taxon>
        <taxon>Bacteroidia</taxon>
        <taxon>Bacteroidales</taxon>
        <taxon>Bacteroidaceae</taxon>
        <taxon>Bacteroides</taxon>
    </lineage>
</organism>
<feature type="transmembrane region" description="Helical" evidence="6">
    <location>
        <begin position="755"/>
        <end position="778"/>
    </location>
</feature>
<dbReference type="InterPro" id="IPR025857">
    <property type="entry name" value="MacB_PCD"/>
</dbReference>
<dbReference type="PANTHER" id="PTHR30572">
    <property type="entry name" value="MEMBRANE COMPONENT OF TRANSPORTER-RELATED"/>
    <property type="match status" value="1"/>
</dbReference>
<name>A0A174M4H5_BACUN</name>
<comment type="subcellular location">
    <subcellularLocation>
        <location evidence="1">Cell membrane</location>
        <topology evidence="1">Multi-pass membrane protein</topology>
    </subcellularLocation>
</comment>
<gene>
    <name evidence="13" type="ORF">DW216_15365</name>
    <name evidence="12" type="ORF">DW729_00180</name>
    <name evidence="11" type="ORF">DWW14_20290</name>
    <name evidence="10" type="ORF">DXD90_01570</name>
    <name evidence="9" type="ORF">ERS852554_00221</name>
</gene>
<keyword evidence="4 6" id="KW-1133">Transmembrane helix</keyword>
<feature type="transmembrane region" description="Helical" evidence="6">
    <location>
        <begin position="672"/>
        <end position="696"/>
    </location>
</feature>
<dbReference type="PROSITE" id="PS51257">
    <property type="entry name" value="PROKAR_LIPOPROTEIN"/>
    <property type="match status" value="1"/>
</dbReference>
<dbReference type="EMBL" id="QSOF01000001">
    <property type="protein sequence ID" value="RGI80243.1"/>
    <property type="molecule type" value="Genomic_DNA"/>
</dbReference>
<evidence type="ECO:0000256" key="4">
    <source>
        <dbReference type="ARBA" id="ARBA00022989"/>
    </source>
</evidence>
<evidence type="ECO:0000256" key="3">
    <source>
        <dbReference type="ARBA" id="ARBA00022692"/>
    </source>
</evidence>
<sequence>MKTPKYAWRFLIRSKSYTVINLLGLAFSLACCIMLMRYIHRELTVDTHCIDREHVYGVAREMEGDRHLGYISHAKDSIYIDKRYIDKQTSIILLEKDYVVYDHNRYSARVLVADSCFFQLFPYQVVQGSSSLNAPESALLTESYAQKLFGKENPIGKVLRYTNGKDVTISGVLAAPHNKTSLQFDVVLSSFLTQRWERLPIEFVKFMPGVNIDLMNKIGSHPRWVNPHYKEYDNRQYTFSFIPVGGIYWNNVIVESAECPTMLSSGNSSHIYILSGVCALLLLVGIINFVNIYLIFMMMRSKEYGIKKVFGLSRGTLFLQIWTENFLIACLALLIAWFIIEIISMPIARLLNAPFPYTSFDVWLSLTIIMALPLLTSLYPFIKYSCTPPTVSIRNISTSFRSVRIRMIFLSVQYILTFLLITLSLYFNKQLSVLLHTNPGFRTENILIAKLIYESSDMNTYRSPDAREAQRKRKQEIGNALSQCPFIECWYSNYENILSPTFNVTYQNSKGEKATLKHEYVSPDFFKLYGIKVVEGEMPEYKDNEDDRRKTIAVNRSALKALHYDNLDGAMIIEDYKERNSTDATMIPISTIVEDYYNGHLCSGIQPTIFEIYPIQSGDLFQISYTPGRLSDLLKFLRDLEYRIYGSETFEYSLLENDVKAIYQKDKQVATIYIIFSGTAIAISCLGLFGISLFDIRQRYREIGIRKINGAQLNNLYSLLFRKYMVVLGIAFLLATPLAYYTINEYTRDFAVKAPLSIGIFAIGLTVVTFISMSTLFWQIRKAANINPASIMKNE</sequence>
<proteinExistence type="predicted"/>
<feature type="domain" description="ABC3 transporter permease C-terminal" evidence="7">
    <location>
        <begin position="279"/>
        <end position="385"/>
    </location>
</feature>
<feature type="transmembrane region" description="Helical" evidence="6">
    <location>
        <begin position="271"/>
        <end position="296"/>
    </location>
</feature>
<dbReference type="InterPro" id="IPR050250">
    <property type="entry name" value="Macrolide_Exporter_MacB"/>
</dbReference>
<evidence type="ECO:0000313" key="9">
    <source>
        <dbReference type="EMBL" id="CUP28679.1"/>
    </source>
</evidence>
<evidence type="ECO:0000313" key="14">
    <source>
        <dbReference type="Proteomes" id="UP000095788"/>
    </source>
</evidence>
<evidence type="ECO:0000313" key="16">
    <source>
        <dbReference type="Proteomes" id="UP000283766"/>
    </source>
</evidence>
<dbReference type="Proteomes" id="UP000284640">
    <property type="component" value="Unassembled WGS sequence"/>
</dbReference>
<evidence type="ECO:0000259" key="7">
    <source>
        <dbReference type="Pfam" id="PF02687"/>
    </source>
</evidence>
<dbReference type="Proteomes" id="UP000263754">
    <property type="component" value="Unassembled WGS sequence"/>
</dbReference>
<evidence type="ECO:0000313" key="15">
    <source>
        <dbReference type="Proteomes" id="UP000263754"/>
    </source>
</evidence>
<dbReference type="GO" id="GO:0005886">
    <property type="term" value="C:plasma membrane"/>
    <property type="evidence" value="ECO:0007669"/>
    <property type="project" value="UniProtKB-SubCell"/>
</dbReference>